<dbReference type="InterPro" id="IPR008920">
    <property type="entry name" value="TF_FadR/GntR_C"/>
</dbReference>
<evidence type="ECO:0000259" key="4">
    <source>
        <dbReference type="PROSITE" id="PS50949"/>
    </source>
</evidence>
<dbReference type="Gene3D" id="1.10.10.10">
    <property type="entry name" value="Winged helix-like DNA-binding domain superfamily/Winged helix DNA-binding domain"/>
    <property type="match status" value="1"/>
</dbReference>
<dbReference type="Gene3D" id="1.20.120.530">
    <property type="entry name" value="GntR ligand-binding domain-like"/>
    <property type="match status" value="1"/>
</dbReference>
<accession>A0A974W9X8</accession>
<dbReference type="SUPFAM" id="SSF46785">
    <property type="entry name" value="Winged helix' DNA-binding domain"/>
    <property type="match status" value="1"/>
</dbReference>
<keyword evidence="1" id="KW-0805">Transcription regulation</keyword>
<dbReference type="SMART" id="SM00345">
    <property type="entry name" value="HTH_GNTR"/>
    <property type="match status" value="1"/>
</dbReference>
<dbReference type="Pfam" id="PF07729">
    <property type="entry name" value="FCD"/>
    <property type="match status" value="1"/>
</dbReference>
<protein>
    <submittedName>
        <fullName evidence="5">GntR family transcriptional regulator</fullName>
    </submittedName>
</protein>
<keyword evidence="2" id="KW-0238">DNA-binding</keyword>
<gene>
    <name evidence="5" type="ORF">JWS13_37240</name>
</gene>
<keyword evidence="3" id="KW-0804">Transcription</keyword>
<dbReference type="Pfam" id="PF00392">
    <property type="entry name" value="GntR"/>
    <property type="match status" value="1"/>
</dbReference>
<evidence type="ECO:0000256" key="1">
    <source>
        <dbReference type="ARBA" id="ARBA00023015"/>
    </source>
</evidence>
<dbReference type="SUPFAM" id="SSF48008">
    <property type="entry name" value="GntR ligand-binding domain-like"/>
    <property type="match status" value="1"/>
</dbReference>
<reference evidence="5 6" key="1">
    <citation type="journal article" date="2021" name="Microbiol. Resour. Announc.">
        <title>Complete Genome Sequences of Two Rhodococcus sp. Strains with Large and Linear Chromosomes, Isolated from Apple Rhizosphere.</title>
        <authorList>
            <person name="Benning S."/>
            <person name="Brugnone N."/>
            <person name="Siani R."/>
            <person name="Kublik S."/>
            <person name="Schloter M."/>
            <person name="Rad V."/>
        </authorList>
    </citation>
    <scope>NUCLEOTIDE SEQUENCE [LARGE SCALE GENOMIC DNA]</scope>
    <source>
        <strain evidence="5 6">R79</strain>
    </source>
</reference>
<dbReference type="RefSeq" id="WP_206010328.1">
    <property type="nucleotide sequence ID" value="NZ_CP070619.1"/>
</dbReference>
<keyword evidence="6" id="KW-1185">Reference proteome</keyword>
<evidence type="ECO:0000256" key="2">
    <source>
        <dbReference type="ARBA" id="ARBA00023125"/>
    </source>
</evidence>
<dbReference type="PRINTS" id="PR00035">
    <property type="entry name" value="HTHGNTR"/>
</dbReference>
<dbReference type="EMBL" id="CP070619">
    <property type="protein sequence ID" value="QSE93848.1"/>
    <property type="molecule type" value="Genomic_DNA"/>
</dbReference>
<dbReference type="InterPro" id="IPR036390">
    <property type="entry name" value="WH_DNA-bd_sf"/>
</dbReference>
<evidence type="ECO:0000313" key="5">
    <source>
        <dbReference type="EMBL" id="QSE93848.1"/>
    </source>
</evidence>
<dbReference type="InterPro" id="IPR036388">
    <property type="entry name" value="WH-like_DNA-bd_sf"/>
</dbReference>
<sequence>MQQMDGVDGPTAELSGREKAYLYVRDQVLTSPAATGSFLSEQDLATKVGVSRTPVREALLMLQAEGLVEMVPKRGAHVPAMSGRQITELMELRGVLERHAASRALTSGRVPLESMRAALAEQETFATGASVDAARAFIDWDGRFHQVLIDSAGSELLSTTYAGLRARQLRIGLTALFSASDRQHNVCAEHQAIIDALEVGDEGLVHEKINSHLEVTLQILLRA</sequence>
<dbReference type="PROSITE" id="PS50949">
    <property type="entry name" value="HTH_GNTR"/>
    <property type="match status" value="1"/>
</dbReference>
<dbReference type="PANTHER" id="PTHR43537:SF24">
    <property type="entry name" value="GLUCONATE OPERON TRANSCRIPTIONAL REPRESSOR"/>
    <property type="match status" value="1"/>
</dbReference>
<dbReference type="InterPro" id="IPR011711">
    <property type="entry name" value="GntR_C"/>
</dbReference>
<dbReference type="InterPro" id="IPR000524">
    <property type="entry name" value="Tscrpt_reg_HTH_GntR"/>
</dbReference>
<organism evidence="5 6">
    <name type="scientific">Rhodococcus pseudokoreensis</name>
    <dbReference type="NCBI Taxonomy" id="2811421"/>
    <lineage>
        <taxon>Bacteria</taxon>
        <taxon>Bacillati</taxon>
        <taxon>Actinomycetota</taxon>
        <taxon>Actinomycetes</taxon>
        <taxon>Mycobacteriales</taxon>
        <taxon>Nocardiaceae</taxon>
        <taxon>Rhodococcus</taxon>
    </lineage>
</organism>
<evidence type="ECO:0000256" key="3">
    <source>
        <dbReference type="ARBA" id="ARBA00023163"/>
    </source>
</evidence>
<proteinExistence type="predicted"/>
<dbReference type="PANTHER" id="PTHR43537">
    <property type="entry name" value="TRANSCRIPTIONAL REGULATOR, GNTR FAMILY"/>
    <property type="match status" value="1"/>
</dbReference>
<dbReference type="SMART" id="SM00895">
    <property type="entry name" value="FCD"/>
    <property type="match status" value="1"/>
</dbReference>
<name>A0A974W9X8_9NOCA</name>
<evidence type="ECO:0000313" key="6">
    <source>
        <dbReference type="Proteomes" id="UP000662986"/>
    </source>
</evidence>
<reference evidence="5 6" key="2">
    <citation type="journal article" date="2022" name="Arch. Microbiol.">
        <title>Rhodococcus pseudokoreensis sp. nov. isolated from the rhizosphere of young M26 apple rootstocks.</title>
        <authorList>
            <person name="Kampfer P."/>
            <person name="Glaeser S.P."/>
            <person name="Blom J."/>
            <person name="Wolf J."/>
            <person name="Benning S."/>
            <person name="Schloter M."/>
            <person name="Neumann-Schaal M."/>
        </authorList>
    </citation>
    <scope>NUCLEOTIDE SEQUENCE [LARGE SCALE GENOMIC DNA]</scope>
    <source>
        <strain evidence="5 6">R79</strain>
    </source>
</reference>
<dbReference type="Proteomes" id="UP000662986">
    <property type="component" value="Chromosome"/>
</dbReference>
<feature type="domain" description="HTH gntR-type" evidence="4">
    <location>
        <begin position="14"/>
        <end position="81"/>
    </location>
</feature>